<comment type="caution">
    <text evidence="12">The sequence shown here is derived from an EMBL/GenBank/DDBJ whole genome shotgun (WGS) entry which is preliminary data.</text>
</comment>
<feature type="site" description="Transition state stabilizer" evidence="9">
    <location>
        <position position="102"/>
    </location>
</feature>
<keyword evidence="4 9" id="KW-0378">Hydrolase</keyword>
<feature type="binding site" evidence="9">
    <location>
        <position position="147"/>
    </location>
    <ligand>
        <name>Zn(2+)</name>
        <dbReference type="ChEBI" id="CHEBI:29105"/>
        <note>catalytic</note>
    </ligand>
</feature>
<name>A0ABW3Y3P2_9FLAO</name>
<sequence>MKIRKFFKLLVLLIFMSFTTKTEVKSFGPPPLHKDFVYVEDLMPNIKIDLRYFGSNNFVGKPIAGYNQPRCILSKEAADALLKVQEGLERLGFGLKIYDAYRPQSAVDELVEWADDESDTVMKSAYYPNVNKSDLIPKGYIASKSGHSRGSTIDCTIVSLTTGKELNMGSSYDLFDEKSHIEYQYITKNQRALRLLLRRRMEAQGFKGYDNEWWHFTLADEPFPDTYFDFPIE</sequence>
<dbReference type="CDD" id="cd14817">
    <property type="entry name" value="D-Ala-D-Ala_dipeptidase_VanX"/>
    <property type="match status" value="1"/>
</dbReference>
<evidence type="ECO:0000256" key="2">
    <source>
        <dbReference type="ARBA" id="ARBA00022670"/>
    </source>
</evidence>
<evidence type="ECO:0000256" key="11">
    <source>
        <dbReference type="SAM" id="SignalP"/>
    </source>
</evidence>
<evidence type="ECO:0000256" key="10">
    <source>
        <dbReference type="PIRNR" id="PIRNR026671"/>
    </source>
</evidence>
<dbReference type="HAMAP" id="MF_01924">
    <property type="entry name" value="A_A_dipeptidase"/>
    <property type="match status" value="1"/>
</dbReference>
<dbReference type="Pfam" id="PF01427">
    <property type="entry name" value="Peptidase_M15"/>
    <property type="match status" value="1"/>
</dbReference>
<protein>
    <recommendedName>
        <fullName evidence="9 10">D-alanyl-D-alanine dipeptidase</fullName>
        <shortName evidence="9 10">D-Ala-D-Ala dipeptidase</shortName>
        <ecNumber evidence="9 10">3.4.13.22</ecNumber>
    </recommendedName>
</protein>
<keyword evidence="2 9" id="KW-0645">Protease</keyword>
<dbReference type="EMBL" id="JBHTMY010000003">
    <property type="protein sequence ID" value="MFD1315856.1"/>
    <property type="molecule type" value="Genomic_DNA"/>
</dbReference>
<feature type="binding site" evidence="9">
    <location>
        <position position="215"/>
    </location>
    <ligand>
        <name>Zn(2+)</name>
        <dbReference type="ChEBI" id="CHEBI:29105"/>
        <note>catalytic</note>
    </ligand>
</feature>
<evidence type="ECO:0000256" key="5">
    <source>
        <dbReference type="ARBA" id="ARBA00022833"/>
    </source>
</evidence>
<dbReference type="PIRSF" id="PIRSF026671">
    <property type="entry name" value="AA_dipeptidase"/>
    <property type="match status" value="1"/>
</dbReference>
<comment type="function">
    <text evidence="9 10">Catalyzes hydrolysis of the D-alanyl-D-alanine dipeptide.</text>
</comment>
<evidence type="ECO:0000256" key="8">
    <source>
        <dbReference type="ARBA" id="ARBA00023316"/>
    </source>
</evidence>
<keyword evidence="7 9" id="KW-0482">Metalloprotease</keyword>
<evidence type="ECO:0000313" key="13">
    <source>
        <dbReference type="Proteomes" id="UP001597201"/>
    </source>
</evidence>
<dbReference type="Proteomes" id="UP001597201">
    <property type="component" value="Unassembled WGS sequence"/>
</dbReference>
<feature type="binding site" evidence="9">
    <location>
        <position position="154"/>
    </location>
    <ligand>
        <name>Zn(2+)</name>
        <dbReference type="ChEBI" id="CHEBI:29105"/>
        <note>catalytic</note>
    </ligand>
</feature>
<keyword evidence="3 9" id="KW-0479">Metal-binding</keyword>
<evidence type="ECO:0000256" key="7">
    <source>
        <dbReference type="ARBA" id="ARBA00023049"/>
    </source>
</evidence>
<feature type="chain" id="PRO_5047344337" description="D-alanyl-D-alanine dipeptidase" evidence="11">
    <location>
        <begin position="23"/>
        <end position="233"/>
    </location>
</feature>
<keyword evidence="6 9" id="KW-0224">Dipeptidase</keyword>
<dbReference type="PANTHER" id="PTHR43126:SF1">
    <property type="entry name" value="D-ALANYL-D-ALANINE DIPEPTIDASE"/>
    <property type="match status" value="1"/>
</dbReference>
<organism evidence="12 13">
    <name type="scientific">Namhaeicola litoreus</name>
    <dbReference type="NCBI Taxonomy" id="1052145"/>
    <lineage>
        <taxon>Bacteria</taxon>
        <taxon>Pseudomonadati</taxon>
        <taxon>Bacteroidota</taxon>
        <taxon>Flavobacteriia</taxon>
        <taxon>Flavobacteriales</taxon>
        <taxon>Flavobacteriaceae</taxon>
        <taxon>Namhaeicola</taxon>
    </lineage>
</organism>
<keyword evidence="11" id="KW-0732">Signal</keyword>
<comment type="catalytic activity">
    <reaction evidence="1 9 10">
        <text>D-alanyl-D-alanine + H2O = 2 D-alanine</text>
        <dbReference type="Rhea" id="RHEA:20661"/>
        <dbReference type="ChEBI" id="CHEBI:15377"/>
        <dbReference type="ChEBI" id="CHEBI:57416"/>
        <dbReference type="ChEBI" id="CHEBI:57822"/>
        <dbReference type="EC" id="3.4.13.22"/>
    </reaction>
</comment>
<dbReference type="Gene3D" id="3.30.1380.10">
    <property type="match status" value="1"/>
</dbReference>
<evidence type="ECO:0000256" key="6">
    <source>
        <dbReference type="ARBA" id="ARBA00022997"/>
    </source>
</evidence>
<keyword evidence="13" id="KW-1185">Reference proteome</keyword>
<evidence type="ECO:0000313" key="12">
    <source>
        <dbReference type="EMBL" id="MFD1315856.1"/>
    </source>
</evidence>
<dbReference type="EC" id="3.4.13.22" evidence="9 10"/>
<dbReference type="InterPro" id="IPR000755">
    <property type="entry name" value="A_A_dipeptidase"/>
</dbReference>
<gene>
    <name evidence="12" type="ORF">ACFQ39_09525</name>
</gene>
<dbReference type="PANTHER" id="PTHR43126">
    <property type="entry name" value="D-ALANYL-D-ALANINE DIPEPTIDASE"/>
    <property type="match status" value="1"/>
</dbReference>
<dbReference type="SUPFAM" id="SSF55166">
    <property type="entry name" value="Hedgehog/DD-peptidase"/>
    <property type="match status" value="1"/>
</dbReference>
<dbReference type="InterPro" id="IPR009045">
    <property type="entry name" value="Zn_M74/Hedgehog-like"/>
</dbReference>
<evidence type="ECO:0000256" key="1">
    <source>
        <dbReference type="ARBA" id="ARBA00001362"/>
    </source>
</evidence>
<evidence type="ECO:0000256" key="3">
    <source>
        <dbReference type="ARBA" id="ARBA00022723"/>
    </source>
</evidence>
<keyword evidence="5 9" id="KW-0862">Zinc</keyword>
<evidence type="ECO:0000256" key="9">
    <source>
        <dbReference type="HAMAP-Rule" id="MF_01924"/>
    </source>
</evidence>
<comment type="similarity">
    <text evidence="9 10">Belongs to the peptidase M15D family.</text>
</comment>
<feature type="active site" description="Proton donor/acceptor" evidence="9">
    <location>
        <position position="212"/>
    </location>
</feature>
<reference evidence="13" key="1">
    <citation type="journal article" date="2019" name="Int. J. Syst. Evol. Microbiol.">
        <title>The Global Catalogue of Microorganisms (GCM) 10K type strain sequencing project: providing services to taxonomists for standard genome sequencing and annotation.</title>
        <authorList>
            <consortium name="The Broad Institute Genomics Platform"/>
            <consortium name="The Broad Institute Genome Sequencing Center for Infectious Disease"/>
            <person name="Wu L."/>
            <person name="Ma J."/>
        </authorList>
    </citation>
    <scope>NUCLEOTIDE SEQUENCE [LARGE SCALE GENOMIC DNA]</scope>
    <source>
        <strain evidence="13">CCUG 61485</strain>
    </source>
</reference>
<comment type="cofactor">
    <cofactor evidence="9">
        <name>Zn(2+)</name>
        <dbReference type="ChEBI" id="CHEBI:29105"/>
    </cofactor>
    <text evidence="9">Binds 1 zinc ion per subunit.</text>
</comment>
<accession>A0ABW3Y3P2</accession>
<evidence type="ECO:0000256" key="4">
    <source>
        <dbReference type="ARBA" id="ARBA00022801"/>
    </source>
</evidence>
<keyword evidence="8 10" id="KW-0961">Cell wall biogenesis/degradation</keyword>
<dbReference type="RefSeq" id="WP_377178428.1">
    <property type="nucleotide sequence ID" value="NZ_JBHTMY010000003.1"/>
</dbReference>
<proteinExistence type="inferred from homology"/>
<feature type="signal peptide" evidence="11">
    <location>
        <begin position="1"/>
        <end position="22"/>
    </location>
</feature>